<dbReference type="InterPro" id="IPR020043">
    <property type="entry name" value="Deacetylase_Atu3266-like"/>
</dbReference>
<dbReference type="InterPro" id="IPR032466">
    <property type="entry name" value="Metal_Hydrolase"/>
</dbReference>
<dbReference type="InterPro" id="IPR006680">
    <property type="entry name" value="Amidohydro-rel"/>
</dbReference>
<protein>
    <recommendedName>
        <fullName evidence="1">Amidohydrolase-related domain-containing protein</fullName>
    </recommendedName>
</protein>
<dbReference type="GO" id="GO:0019213">
    <property type="term" value="F:deacetylase activity"/>
    <property type="evidence" value="ECO:0007669"/>
    <property type="project" value="InterPro"/>
</dbReference>
<dbReference type="AlphaFoldDB" id="A0A553NTQ5"/>
<dbReference type="NCBIfam" id="NF006689">
    <property type="entry name" value="PRK09237.1"/>
    <property type="match status" value="1"/>
</dbReference>
<accession>A0A553NTQ5</accession>
<evidence type="ECO:0000259" key="1">
    <source>
        <dbReference type="Pfam" id="PF01979"/>
    </source>
</evidence>
<sequence>KEDKDLRYRSISHLHMENSKQKKASTLARMDFDLIIKNGHVLDLSSKINKVMDLAILHGEIVASGKEIQQSDQAHQVLDVSGHYVSAGWIDLHTHVYEHATILGVNPDICGLQKGVTTMVDGGSSGAMTFAGLRKFIVEPSETRVLAFLHIACHGLAGAACSGNESGGESDHLNAIKQSLCVQCVKDNPDIIVGIKVRLDKSITNNGATEHETYARALWASKEAQVPLMVHHTNSSIPLGSHAQGVLSCPGSLRKGDIYTHTYHGHPSSILDHSALKLHPSAKAAQDKGVIMDVGHGQGSFDWLVAKKAASENLWPDTISTDLHSGNVNGTAQSLPYVMSKFLALGMPLQKIVCAVTSTPAKCINRDKEFGRIANGLCADLTIFKVESKLELAYDASQKSQFLKEQFIPKIVIREGRVIRLNL</sequence>
<name>A0A553NTQ5_TIGCA</name>
<dbReference type="EMBL" id="VCGU01000010">
    <property type="protein sequence ID" value="TRY68812.1"/>
    <property type="molecule type" value="Genomic_DNA"/>
</dbReference>
<dbReference type="Pfam" id="PF01979">
    <property type="entry name" value="Amidohydro_1"/>
    <property type="match status" value="1"/>
</dbReference>
<dbReference type="GO" id="GO:0016810">
    <property type="term" value="F:hydrolase activity, acting on carbon-nitrogen (but not peptide) bonds"/>
    <property type="evidence" value="ECO:0007669"/>
    <property type="project" value="InterPro"/>
</dbReference>
<feature type="domain" description="Amidohydrolase-related" evidence="1">
    <location>
        <begin position="317"/>
        <end position="418"/>
    </location>
</feature>
<dbReference type="PANTHER" id="PTHR42717:SF1">
    <property type="entry name" value="IMIDAZOLONEPROPIONASE AND RELATED AMIDOHYDROLASES"/>
    <property type="match status" value="1"/>
</dbReference>
<dbReference type="Gene3D" id="3.20.20.140">
    <property type="entry name" value="Metal-dependent hydrolases"/>
    <property type="match status" value="1"/>
</dbReference>
<dbReference type="STRING" id="6832.A0A553NTQ5"/>
<evidence type="ECO:0000313" key="2">
    <source>
        <dbReference type="EMBL" id="TRY68812.1"/>
    </source>
</evidence>
<dbReference type="SUPFAM" id="SSF51556">
    <property type="entry name" value="Metallo-dependent hydrolases"/>
    <property type="match status" value="1"/>
</dbReference>
<dbReference type="SUPFAM" id="SSF51338">
    <property type="entry name" value="Composite domain of metallo-dependent hydrolases"/>
    <property type="match status" value="1"/>
</dbReference>
<keyword evidence="3" id="KW-1185">Reference proteome</keyword>
<organism evidence="2 3">
    <name type="scientific">Tigriopus californicus</name>
    <name type="common">Marine copepod</name>
    <dbReference type="NCBI Taxonomy" id="6832"/>
    <lineage>
        <taxon>Eukaryota</taxon>
        <taxon>Metazoa</taxon>
        <taxon>Ecdysozoa</taxon>
        <taxon>Arthropoda</taxon>
        <taxon>Crustacea</taxon>
        <taxon>Multicrustacea</taxon>
        <taxon>Hexanauplia</taxon>
        <taxon>Copepoda</taxon>
        <taxon>Harpacticoida</taxon>
        <taxon>Harpacticidae</taxon>
        <taxon>Tigriopus</taxon>
    </lineage>
</organism>
<proteinExistence type="predicted"/>
<dbReference type="PIRSF" id="PIRSF039004">
    <property type="entry name" value="ADE_EF_0837"/>
    <property type="match status" value="1"/>
</dbReference>
<dbReference type="Proteomes" id="UP000318571">
    <property type="component" value="Chromosome 1"/>
</dbReference>
<dbReference type="PANTHER" id="PTHR42717">
    <property type="entry name" value="DIHYDROOROTASE-RELATED"/>
    <property type="match status" value="1"/>
</dbReference>
<gene>
    <name evidence="2" type="ORF">TCAL_09627</name>
</gene>
<dbReference type="Gene3D" id="2.30.40.10">
    <property type="entry name" value="Urease, subunit C, domain 1"/>
    <property type="match status" value="1"/>
</dbReference>
<comment type="caution">
    <text evidence="2">The sequence shown here is derived from an EMBL/GenBank/DDBJ whole genome shotgun (WGS) entry which is preliminary data.</text>
</comment>
<feature type="non-terminal residue" evidence="2">
    <location>
        <position position="1"/>
    </location>
</feature>
<reference evidence="2 3" key="1">
    <citation type="journal article" date="2018" name="Nat. Ecol. Evol.">
        <title>Genomic signatures of mitonuclear coevolution across populations of Tigriopus californicus.</title>
        <authorList>
            <person name="Barreto F.S."/>
            <person name="Watson E.T."/>
            <person name="Lima T.G."/>
            <person name="Willett C.S."/>
            <person name="Edmands S."/>
            <person name="Li W."/>
            <person name="Burton R.S."/>
        </authorList>
    </citation>
    <scope>NUCLEOTIDE SEQUENCE [LARGE SCALE GENOMIC DNA]</scope>
    <source>
        <strain evidence="2 3">San Diego</strain>
    </source>
</reference>
<evidence type="ECO:0000313" key="3">
    <source>
        <dbReference type="Proteomes" id="UP000318571"/>
    </source>
</evidence>
<dbReference type="InterPro" id="IPR011059">
    <property type="entry name" value="Metal-dep_hydrolase_composite"/>
</dbReference>